<dbReference type="InterPro" id="IPR001303">
    <property type="entry name" value="Aldolase_II/adducin_N"/>
</dbReference>
<dbReference type="AlphaFoldDB" id="A0A9D1IGB3"/>
<evidence type="ECO:0000256" key="2">
    <source>
        <dbReference type="ARBA" id="ARBA00023239"/>
    </source>
</evidence>
<name>A0A9D1IGB3_9FIRM</name>
<protein>
    <submittedName>
        <fullName evidence="4">Class II aldolase/adducin family protein</fullName>
    </submittedName>
</protein>
<evidence type="ECO:0000313" key="4">
    <source>
        <dbReference type="EMBL" id="HIU35339.1"/>
    </source>
</evidence>
<keyword evidence="1" id="KW-0479">Metal-binding</keyword>
<dbReference type="PANTHER" id="PTHR22789:SF0">
    <property type="entry name" value="3-OXO-TETRONATE 4-PHOSPHATE DECARBOXYLASE-RELATED"/>
    <property type="match status" value="1"/>
</dbReference>
<dbReference type="GO" id="GO:0016832">
    <property type="term" value="F:aldehyde-lyase activity"/>
    <property type="evidence" value="ECO:0007669"/>
    <property type="project" value="TreeGrafter"/>
</dbReference>
<feature type="domain" description="Class II aldolase/adducin N-terminal" evidence="3">
    <location>
        <begin position="215"/>
        <end position="374"/>
    </location>
</feature>
<dbReference type="InterPro" id="IPR050197">
    <property type="entry name" value="Aldolase_class_II_sugar_metab"/>
</dbReference>
<reference evidence="4" key="2">
    <citation type="journal article" date="2021" name="PeerJ">
        <title>Extensive microbial diversity within the chicken gut microbiome revealed by metagenomics and culture.</title>
        <authorList>
            <person name="Gilroy R."/>
            <person name="Ravi A."/>
            <person name="Getino M."/>
            <person name="Pursley I."/>
            <person name="Horton D.L."/>
            <person name="Alikhan N.F."/>
            <person name="Baker D."/>
            <person name="Gharbi K."/>
            <person name="Hall N."/>
            <person name="Watson M."/>
            <person name="Adriaenssens E.M."/>
            <person name="Foster-Nyarko E."/>
            <person name="Jarju S."/>
            <person name="Secka A."/>
            <person name="Antonio M."/>
            <person name="Oren A."/>
            <person name="Chaudhuri R.R."/>
            <person name="La Ragione R."/>
            <person name="Hildebrand F."/>
            <person name="Pallen M.J."/>
        </authorList>
    </citation>
    <scope>NUCLEOTIDE SEQUENCE</scope>
    <source>
        <strain evidence="4">ChiGjej1B1-19959</strain>
    </source>
</reference>
<evidence type="ECO:0000313" key="5">
    <source>
        <dbReference type="Proteomes" id="UP000824071"/>
    </source>
</evidence>
<dbReference type="PANTHER" id="PTHR22789">
    <property type="entry name" value="FUCULOSE PHOSPHATE ALDOLASE"/>
    <property type="match status" value="1"/>
</dbReference>
<dbReference type="GO" id="GO:0019323">
    <property type="term" value="P:pentose catabolic process"/>
    <property type="evidence" value="ECO:0007669"/>
    <property type="project" value="TreeGrafter"/>
</dbReference>
<dbReference type="InterPro" id="IPR036409">
    <property type="entry name" value="Aldolase_II/adducin_N_sf"/>
</dbReference>
<dbReference type="Gene3D" id="3.40.225.10">
    <property type="entry name" value="Class II aldolase/adducin N-terminal domain"/>
    <property type="match status" value="2"/>
</dbReference>
<comment type="caution">
    <text evidence="4">The sequence shown here is derived from an EMBL/GenBank/DDBJ whole genome shotgun (WGS) entry which is preliminary data.</text>
</comment>
<evidence type="ECO:0000256" key="1">
    <source>
        <dbReference type="ARBA" id="ARBA00022723"/>
    </source>
</evidence>
<feature type="domain" description="Class II aldolase/adducin N-terminal" evidence="3">
    <location>
        <begin position="8"/>
        <end position="186"/>
    </location>
</feature>
<keyword evidence="2" id="KW-0456">Lyase</keyword>
<dbReference type="GO" id="GO:0046872">
    <property type="term" value="F:metal ion binding"/>
    <property type="evidence" value="ECO:0007669"/>
    <property type="project" value="UniProtKB-KW"/>
</dbReference>
<evidence type="ECO:0000259" key="3">
    <source>
        <dbReference type="SMART" id="SM01007"/>
    </source>
</evidence>
<dbReference type="SMART" id="SM01007">
    <property type="entry name" value="Aldolase_II"/>
    <property type="match status" value="2"/>
</dbReference>
<sequence>MDIQAAKELVIKAGKEVVASGLIARTWGNISCRVSDTQFVITPSGRAYEDLTPEEIVLVNIADLAYDGDVKPSSEKGIHAEAYRLRPEVNFVIHTHQMLASVISALGFDVNSVDPQSAEIVGDNVPLAAYGLPGTGKLRKGVVAAMQRSDSKAVIMAHHGALCMGEDYADAFAVASELEKICEATIRSKYNEVTGAIAAGLDAVYDYVGEKFRNEKLAKATAFPACNSAREGSVFNIAAVGADGKVSTIDIQSGDLVAGDDYPAAAELHRAIYKKRKDVNYIVHNQSPETLAVSRTNKVMKPLLDDFAQLVGVTVKNAVYNPNNQLRTAKKVVRALKGRNGVLLANNGALCVAGSEYDATAVEMVMEKGCKTETGKMLFGTGKAINPIETRLMRFIYLQKYSKQAKK</sequence>
<dbReference type="SUPFAM" id="SSF53639">
    <property type="entry name" value="AraD/HMP-PK domain-like"/>
    <property type="match status" value="2"/>
</dbReference>
<dbReference type="Proteomes" id="UP000824071">
    <property type="component" value="Unassembled WGS sequence"/>
</dbReference>
<gene>
    <name evidence="4" type="ORF">IAC53_01860</name>
</gene>
<accession>A0A9D1IGB3</accession>
<organism evidence="4 5">
    <name type="scientific">Candidatus Fimenecus excrementigallinarum</name>
    <dbReference type="NCBI Taxonomy" id="2840816"/>
    <lineage>
        <taxon>Bacteria</taxon>
        <taxon>Bacillati</taxon>
        <taxon>Bacillota</taxon>
        <taxon>Clostridia</taxon>
        <taxon>Candidatus Fimenecus</taxon>
    </lineage>
</organism>
<dbReference type="GO" id="GO:0005829">
    <property type="term" value="C:cytosol"/>
    <property type="evidence" value="ECO:0007669"/>
    <property type="project" value="TreeGrafter"/>
</dbReference>
<reference evidence="4" key="1">
    <citation type="submission" date="2020-10" db="EMBL/GenBank/DDBJ databases">
        <authorList>
            <person name="Gilroy R."/>
        </authorList>
    </citation>
    <scope>NUCLEOTIDE SEQUENCE</scope>
    <source>
        <strain evidence="4">ChiGjej1B1-19959</strain>
    </source>
</reference>
<dbReference type="EMBL" id="DVMW01000017">
    <property type="protein sequence ID" value="HIU35339.1"/>
    <property type="molecule type" value="Genomic_DNA"/>
</dbReference>
<dbReference type="Pfam" id="PF00596">
    <property type="entry name" value="Aldolase_II"/>
    <property type="match status" value="2"/>
</dbReference>
<proteinExistence type="predicted"/>